<dbReference type="PATRIC" id="fig|45074.5.peg.2284"/>
<dbReference type="STRING" id="45074.Lsan_2137"/>
<dbReference type="OrthoDB" id="8680283at2"/>
<dbReference type="InterPro" id="IPR029058">
    <property type="entry name" value="AB_hydrolase_fold"/>
</dbReference>
<dbReference type="AlphaFoldDB" id="A0A0W0YSL7"/>
<gene>
    <name evidence="3" type="primary">pytH</name>
    <name evidence="3" type="ORF">Lsan_2137</name>
</gene>
<dbReference type="SUPFAM" id="SSF53474">
    <property type="entry name" value="alpha/beta-Hydrolases"/>
    <property type="match status" value="1"/>
</dbReference>
<reference evidence="3 4" key="1">
    <citation type="submission" date="2015-11" db="EMBL/GenBank/DDBJ databases">
        <title>Genomic analysis of 38 Legionella species identifies large and diverse effector repertoires.</title>
        <authorList>
            <person name="Burstein D."/>
            <person name="Amaro F."/>
            <person name="Zusman T."/>
            <person name="Lifshitz Z."/>
            <person name="Cohen O."/>
            <person name="Gilbert J.A."/>
            <person name="Pupko T."/>
            <person name="Shuman H.A."/>
            <person name="Segal G."/>
        </authorList>
    </citation>
    <scope>NUCLEOTIDE SEQUENCE [LARGE SCALE GENOMIC DNA]</scope>
    <source>
        <strain evidence="3 4">SC-63-C7</strain>
    </source>
</reference>
<dbReference type="PANTHER" id="PTHR37017:SF11">
    <property type="entry name" value="ESTERASE_LIPASE_THIOESTERASE DOMAIN-CONTAINING PROTEIN"/>
    <property type="match status" value="1"/>
</dbReference>
<dbReference type="Proteomes" id="UP000054703">
    <property type="component" value="Unassembled WGS sequence"/>
</dbReference>
<keyword evidence="3" id="KW-0378">Hydrolase</keyword>
<organism evidence="3 4">
    <name type="scientific">Legionella santicrucis</name>
    <dbReference type="NCBI Taxonomy" id="45074"/>
    <lineage>
        <taxon>Bacteria</taxon>
        <taxon>Pseudomonadati</taxon>
        <taxon>Pseudomonadota</taxon>
        <taxon>Gammaproteobacteria</taxon>
        <taxon>Legionellales</taxon>
        <taxon>Legionellaceae</taxon>
        <taxon>Legionella</taxon>
    </lineage>
</organism>
<keyword evidence="1" id="KW-0732">Signal</keyword>
<protein>
    <submittedName>
        <fullName evidence="3">Pyrethroid hydrolase</fullName>
        <ecNumber evidence="3">3.1.1.88</ecNumber>
    </submittedName>
</protein>
<dbReference type="InterPro" id="IPR000073">
    <property type="entry name" value="AB_hydrolase_1"/>
</dbReference>
<accession>A0A0W0YSL7</accession>
<dbReference type="GO" id="GO:0102209">
    <property type="term" value="F:trans-permethrin hydrolase activity"/>
    <property type="evidence" value="ECO:0007669"/>
    <property type="project" value="UniProtKB-EC"/>
</dbReference>
<dbReference type="EC" id="3.1.1.88" evidence="3"/>
<evidence type="ECO:0000259" key="2">
    <source>
        <dbReference type="Pfam" id="PF12697"/>
    </source>
</evidence>
<feature type="domain" description="AB hydrolase-1" evidence="2">
    <location>
        <begin position="29"/>
        <end position="257"/>
    </location>
</feature>
<evidence type="ECO:0000313" key="4">
    <source>
        <dbReference type="Proteomes" id="UP000054703"/>
    </source>
</evidence>
<feature type="chain" id="PRO_5006917929" evidence="1">
    <location>
        <begin position="23"/>
        <end position="267"/>
    </location>
</feature>
<dbReference type="Gene3D" id="3.40.50.1820">
    <property type="entry name" value="alpha/beta hydrolase"/>
    <property type="match status" value="1"/>
</dbReference>
<comment type="caution">
    <text evidence="3">The sequence shown here is derived from an EMBL/GenBank/DDBJ whole genome shotgun (WGS) entry which is preliminary data.</text>
</comment>
<evidence type="ECO:0000313" key="3">
    <source>
        <dbReference type="EMBL" id="KTD59881.1"/>
    </source>
</evidence>
<sequence>MNYVKRLCSIFLSLFLTSYAMASTNKSTLLLVHGALFTSAGWQEVQSHLQNLNYNVVTIDVPGRAGDGIIAKDVTLSMATEKLCKVANLQRGKVVLVGHSQGGALITKALDKCGSKVKALVYLTAVMPLNGEKAFDDLNESDAENFNADTFFDEENAIFHINYNGPIKETFMADVTPEQYERALHNMVPEPANISEEILNYPIELFNAIPKFYIETTEDKIISIATQRKIERKTKFEKIYIMNTSHSPFLSNSKELANHLIDIMDNF</sequence>
<evidence type="ECO:0000256" key="1">
    <source>
        <dbReference type="SAM" id="SignalP"/>
    </source>
</evidence>
<dbReference type="Pfam" id="PF12697">
    <property type="entry name" value="Abhydrolase_6"/>
    <property type="match status" value="1"/>
</dbReference>
<dbReference type="PANTHER" id="PTHR37017">
    <property type="entry name" value="AB HYDROLASE-1 DOMAIN-CONTAINING PROTEIN-RELATED"/>
    <property type="match status" value="1"/>
</dbReference>
<keyword evidence="4" id="KW-1185">Reference proteome</keyword>
<proteinExistence type="predicted"/>
<name>A0A0W0YSL7_9GAMM</name>
<dbReference type="EMBL" id="LNYU01000051">
    <property type="protein sequence ID" value="KTD59881.1"/>
    <property type="molecule type" value="Genomic_DNA"/>
</dbReference>
<dbReference type="InterPro" id="IPR052897">
    <property type="entry name" value="Sec-Metab_Biosynth_Hydrolase"/>
</dbReference>
<feature type="signal peptide" evidence="1">
    <location>
        <begin position="1"/>
        <end position="22"/>
    </location>
</feature>
<dbReference type="RefSeq" id="WP_058514398.1">
    <property type="nucleotide sequence ID" value="NZ_CAAAIH010000058.1"/>
</dbReference>